<dbReference type="AlphaFoldDB" id="A0A2S0I945"/>
<name>A0A2S0I945_9BURK</name>
<dbReference type="EMBL" id="CP023270">
    <property type="protein sequence ID" value="AVJ28523.1"/>
    <property type="molecule type" value="Genomic_DNA"/>
</dbReference>
<evidence type="ECO:0000259" key="1">
    <source>
        <dbReference type="Pfam" id="PF13827"/>
    </source>
</evidence>
<gene>
    <name evidence="2" type="ORF">CLM73_16185</name>
</gene>
<dbReference type="Proteomes" id="UP000239477">
    <property type="component" value="Chromosome"/>
</dbReference>
<organism evidence="2 3">
    <name type="scientific">Achromobacter spanius</name>
    <dbReference type="NCBI Taxonomy" id="217203"/>
    <lineage>
        <taxon>Bacteria</taxon>
        <taxon>Pseudomonadati</taxon>
        <taxon>Pseudomonadota</taxon>
        <taxon>Betaproteobacteria</taxon>
        <taxon>Burkholderiales</taxon>
        <taxon>Alcaligenaceae</taxon>
        <taxon>Achromobacter</taxon>
    </lineage>
</organism>
<keyword evidence="3" id="KW-1185">Reference proteome</keyword>
<proteinExistence type="predicted"/>
<accession>A0A2S0I945</accession>
<dbReference type="Pfam" id="PF13827">
    <property type="entry name" value="DUF4189"/>
    <property type="match status" value="1"/>
</dbReference>
<evidence type="ECO:0000313" key="2">
    <source>
        <dbReference type="EMBL" id="AVJ28523.1"/>
    </source>
</evidence>
<evidence type="ECO:0000313" key="3">
    <source>
        <dbReference type="Proteomes" id="UP000239477"/>
    </source>
</evidence>
<reference evidence="2 3" key="1">
    <citation type="submission" date="2017-09" db="EMBL/GenBank/DDBJ databases">
        <title>Genomic, metabolic, and phenotypic characteristics of bacterial isolates from the natural microbiome of the model nematode Caenorhabditis elegans.</title>
        <authorList>
            <person name="Zimmermann J."/>
            <person name="Obeng N."/>
            <person name="Yang W."/>
            <person name="Obeng O."/>
            <person name="Kissoyan K."/>
            <person name="Pees B."/>
            <person name="Dirksen P."/>
            <person name="Hoppner M."/>
            <person name="Franke A."/>
            <person name="Rosenstiel P."/>
            <person name="Leippe M."/>
            <person name="Dierking K."/>
            <person name="Kaleta C."/>
            <person name="Schulenburg H."/>
        </authorList>
    </citation>
    <scope>NUCLEOTIDE SEQUENCE [LARGE SCALE GENOMIC DNA]</scope>
    <source>
        <strain evidence="2 3">MYb73</strain>
    </source>
</reference>
<feature type="domain" description="DUF4189" evidence="1">
    <location>
        <begin position="77"/>
        <end position="174"/>
    </location>
</feature>
<protein>
    <recommendedName>
        <fullName evidence="1">DUF4189 domain-containing protein</fullName>
    </recommendedName>
</protein>
<sequence>MVYGCFNLIDVSCHRGGFECAGLRVPVLLTLARRTPLRYRRREPQGIPMAPRLASGLLVSLACSAAALAQPVPPDLYGALIVSSTYRYYASILYGTDAAARRSALTACQEDEPRATCAVYASFRNQCVAVAANGAQHIVAIGDKAWDRQRTGDYSLGLCRDQTGSGCRLVLSACSTQAQQLEDQSVRADRDGVIRADFQANHAAPLVR</sequence>
<dbReference type="InterPro" id="IPR025240">
    <property type="entry name" value="DUF4189"/>
</dbReference>